<feature type="chain" id="PRO_5025043464" description="feruloyl esterase" evidence="9">
    <location>
        <begin position="20"/>
        <end position="298"/>
    </location>
</feature>
<dbReference type="GO" id="GO:0045493">
    <property type="term" value="P:xylan catabolic process"/>
    <property type="evidence" value="ECO:0007669"/>
    <property type="project" value="UniProtKB-KW"/>
</dbReference>
<dbReference type="CDD" id="cd00519">
    <property type="entry name" value="Lipase_3"/>
    <property type="match status" value="1"/>
</dbReference>
<feature type="signal peptide" evidence="9">
    <location>
        <begin position="1"/>
        <end position="19"/>
    </location>
</feature>
<feature type="domain" description="Mono-/di-acylglycerol lipase N-terminal" evidence="11">
    <location>
        <begin position="13"/>
        <end position="73"/>
    </location>
</feature>
<keyword evidence="3" id="KW-0119">Carbohydrate metabolism</keyword>
<proteinExistence type="inferred from homology"/>
<dbReference type="PANTHER" id="PTHR46640:SF1">
    <property type="entry name" value="FUNGAL LIPASE-LIKE DOMAIN-CONTAINING PROTEIN-RELATED"/>
    <property type="match status" value="1"/>
</dbReference>
<dbReference type="EMBL" id="ML732372">
    <property type="protein sequence ID" value="KAB8068796.1"/>
    <property type="molecule type" value="Genomic_DNA"/>
</dbReference>
<keyword evidence="5 12" id="KW-0378">Hydrolase</keyword>
<dbReference type="SUPFAM" id="SSF53474">
    <property type="entry name" value="alpha/beta-Hydrolases"/>
    <property type="match status" value="1"/>
</dbReference>
<evidence type="ECO:0000256" key="1">
    <source>
        <dbReference type="ARBA" id="ARBA00013091"/>
    </source>
</evidence>
<evidence type="ECO:0000256" key="6">
    <source>
        <dbReference type="ARBA" id="ARBA00034075"/>
    </source>
</evidence>
<protein>
    <recommendedName>
        <fullName evidence="1">feruloyl esterase</fullName>
        <ecNumber evidence="1">3.1.1.73</ecNumber>
    </recommendedName>
    <alternativeName>
        <fullName evidence="8">Ferulic acid esterase A</fullName>
    </alternativeName>
</protein>
<evidence type="ECO:0000256" key="4">
    <source>
        <dbReference type="ARBA" id="ARBA00022729"/>
    </source>
</evidence>
<dbReference type="Pfam" id="PF03893">
    <property type="entry name" value="Lipase3_N"/>
    <property type="match status" value="1"/>
</dbReference>
<dbReference type="InterPro" id="IPR002921">
    <property type="entry name" value="Fungal_lipase-type"/>
</dbReference>
<dbReference type="Gene3D" id="3.40.50.1820">
    <property type="entry name" value="alpha/beta hydrolase"/>
    <property type="match status" value="1"/>
</dbReference>
<evidence type="ECO:0000259" key="10">
    <source>
        <dbReference type="Pfam" id="PF01764"/>
    </source>
</evidence>
<evidence type="ECO:0000256" key="3">
    <source>
        <dbReference type="ARBA" id="ARBA00022651"/>
    </source>
</evidence>
<name>A0A5N5WJT4_9EURO</name>
<comment type="similarity">
    <text evidence="7">Belongs to the AB hydrolase superfamily. FaeA family.</text>
</comment>
<dbReference type="InterPro" id="IPR029058">
    <property type="entry name" value="AB_hydrolase_fold"/>
</dbReference>
<feature type="domain" description="Fungal lipase-type" evidence="10">
    <location>
        <begin position="103"/>
        <end position="235"/>
    </location>
</feature>
<sequence>MVVFGRVATFAGLVAQALAAPAPVRRDVTASVLGNLDLFAQYSAAAYCLENLNSTGTELSCSVGNCALVEAASTLTIDEFEESTSYGQPSGFIAADNTNKLLVVSFRGSADLSNWIANLNFGLEGADSLCSGCEVHSGFLQAWGGVANTITTKLAAARKKYPSYRLAFTGHSYGAALAALAATALRNTGLTVDLYTYGQPRIGNLELAEHITNQNKGGNYRVTHTDDIVPNLPPKLIGYHHSSPEYWITSSDDVTVTKDDVREIVGIDSREGNDGTAGLSTKAHRWYFVYISQCSTLY</sequence>
<evidence type="ECO:0000256" key="2">
    <source>
        <dbReference type="ARBA" id="ARBA00022487"/>
    </source>
</evidence>
<accession>A0A5N5WJT4</accession>
<dbReference type="Proteomes" id="UP000326565">
    <property type="component" value="Unassembled WGS sequence"/>
</dbReference>
<evidence type="ECO:0000259" key="11">
    <source>
        <dbReference type="Pfam" id="PF03893"/>
    </source>
</evidence>
<keyword evidence="4 9" id="KW-0732">Signal</keyword>
<keyword evidence="2" id="KW-0719">Serine esterase</keyword>
<comment type="catalytic activity">
    <reaction evidence="6">
        <text>feruloyl-polysaccharide + H2O = ferulate + polysaccharide.</text>
        <dbReference type="EC" id="3.1.1.73"/>
    </reaction>
</comment>
<evidence type="ECO:0000313" key="13">
    <source>
        <dbReference type="Proteomes" id="UP000326565"/>
    </source>
</evidence>
<dbReference type="Pfam" id="PF01764">
    <property type="entry name" value="Lipase_3"/>
    <property type="match status" value="1"/>
</dbReference>
<dbReference type="GO" id="GO:0016042">
    <property type="term" value="P:lipid catabolic process"/>
    <property type="evidence" value="ECO:0007669"/>
    <property type="project" value="InterPro"/>
</dbReference>
<evidence type="ECO:0000256" key="5">
    <source>
        <dbReference type="ARBA" id="ARBA00022801"/>
    </source>
</evidence>
<dbReference type="GO" id="GO:0030600">
    <property type="term" value="F:feruloyl esterase activity"/>
    <property type="evidence" value="ECO:0007669"/>
    <property type="project" value="UniProtKB-EC"/>
</dbReference>
<evidence type="ECO:0000256" key="9">
    <source>
        <dbReference type="SAM" id="SignalP"/>
    </source>
</evidence>
<dbReference type="InterPro" id="IPR051299">
    <property type="entry name" value="AB_hydrolase_lip/est"/>
</dbReference>
<dbReference type="AlphaFoldDB" id="A0A5N5WJT4"/>
<evidence type="ECO:0000256" key="8">
    <source>
        <dbReference type="ARBA" id="ARBA00041313"/>
    </source>
</evidence>
<dbReference type="EC" id="3.1.1.73" evidence="1"/>
<keyword evidence="3" id="KW-0624">Polysaccharide degradation</keyword>
<keyword evidence="3" id="KW-0858">Xylan degradation</keyword>
<reference evidence="12 13" key="1">
    <citation type="submission" date="2019-04" db="EMBL/GenBank/DDBJ databases">
        <title>Friends and foes A comparative genomics study of 23 Aspergillus species from section Flavi.</title>
        <authorList>
            <consortium name="DOE Joint Genome Institute"/>
            <person name="Kjaerbolling I."/>
            <person name="Vesth T."/>
            <person name="Frisvad J.C."/>
            <person name="Nybo J.L."/>
            <person name="Theobald S."/>
            <person name="Kildgaard S."/>
            <person name="Isbrandt T."/>
            <person name="Kuo A."/>
            <person name="Sato A."/>
            <person name="Lyhne E.K."/>
            <person name="Kogle M.E."/>
            <person name="Wiebenga A."/>
            <person name="Kun R.S."/>
            <person name="Lubbers R.J."/>
            <person name="Makela M.R."/>
            <person name="Barry K."/>
            <person name="Chovatia M."/>
            <person name="Clum A."/>
            <person name="Daum C."/>
            <person name="Haridas S."/>
            <person name="He G."/>
            <person name="LaButti K."/>
            <person name="Lipzen A."/>
            <person name="Mondo S."/>
            <person name="Riley R."/>
            <person name="Salamov A."/>
            <person name="Simmons B.A."/>
            <person name="Magnuson J.K."/>
            <person name="Henrissat B."/>
            <person name="Mortensen U.H."/>
            <person name="Larsen T.O."/>
            <person name="Devries R.P."/>
            <person name="Grigoriev I.V."/>
            <person name="Machida M."/>
            <person name="Baker S.E."/>
            <person name="Andersen M.R."/>
        </authorList>
    </citation>
    <scope>NUCLEOTIDE SEQUENCE [LARGE SCALE GENOMIC DNA]</scope>
    <source>
        <strain evidence="12 13">CBS 151.66</strain>
    </source>
</reference>
<dbReference type="InterPro" id="IPR005592">
    <property type="entry name" value="Mono/diacylglycerol_lipase_N"/>
</dbReference>
<dbReference type="PANTHER" id="PTHR46640">
    <property type="entry name" value="TRIACYLGLYCEROL LIPASE, PUTATIVE (AFU_ORTHOLOGUE AFUA_6G06510)-RELATED"/>
    <property type="match status" value="1"/>
</dbReference>
<evidence type="ECO:0000256" key="7">
    <source>
        <dbReference type="ARBA" id="ARBA00037991"/>
    </source>
</evidence>
<evidence type="ECO:0000313" key="12">
    <source>
        <dbReference type="EMBL" id="KAB8068796.1"/>
    </source>
</evidence>
<organism evidence="12 13">
    <name type="scientific">Aspergillus leporis</name>
    <dbReference type="NCBI Taxonomy" id="41062"/>
    <lineage>
        <taxon>Eukaryota</taxon>
        <taxon>Fungi</taxon>
        <taxon>Dikarya</taxon>
        <taxon>Ascomycota</taxon>
        <taxon>Pezizomycotina</taxon>
        <taxon>Eurotiomycetes</taxon>
        <taxon>Eurotiomycetidae</taxon>
        <taxon>Eurotiales</taxon>
        <taxon>Aspergillaceae</taxon>
        <taxon>Aspergillus</taxon>
        <taxon>Aspergillus subgen. Circumdati</taxon>
    </lineage>
</organism>
<dbReference type="OrthoDB" id="426718at2759"/>
<keyword evidence="13" id="KW-1185">Reference proteome</keyword>
<gene>
    <name evidence="12" type="ORF">BDV29DRAFT_62802</name>
</gene>